<dbReference type="SUPFAM" id="SSF47616">
    <property type="entry name" value="GST C-terminal domain-like"/>
    <property type="match status" value="1"/>
</dbReference>
<evidence type="ECO:0000259" key="2">
    <source>
        <dbReference type="PROSITE" id="PS50405"/>
    </source>
</evidence>
<dbReference type="AlphaFoldDB" id="A0AAD2GAP5"/>
<dbReference type="Proteomes" id="UP001295423">
    <property type="component" value="Unassembled WGS sequence"/>
</dbReference>
<feature type="domain" description="GST C-terminal" evidence="2">
    <location>
        <begin position="477"/>
        <end position="602"/>
    </location>
</feature>
<dbReference type="Gene3D" id="1.20.1050.10">
    <property type="match status" value="1"/>
</dbReference>
<dbReference type="InterPro" id="IPR036282">
    <property type="entry name" value="Glutathione-S-Trfase_C_sf"/>
</dbReference>
<evidence type="ECO:0000313" key="4">
    <source>
        <dbReference type="Proteomes" id="UP001295423"/>
    </source>
</evidence>
<keyword evidence="4" id="KW-1185">Reference proteome</keyword>
<dbReference type="InterPro" id="IPR004045">
    <property type="entry name" value="Glutathione_S-Trfase_N"/>
</dbReference>
<name>A0AAD2GAP5_9STRA</name>
<dbReference type="Gene3D" id="3.40.30.10">
    <property type="entry name" value="Glutaredoxin"/>
    <property type="match status" value="1"/>
</dbReference>
<dbReference type="SUPFAM" id="SSF52833">
    <property type="entry name" value="Thioredoxin-like"/>
    <property type="match status" value="1"/>
</dbReference>
<dbReference type="Pfam" id="PF13410">
    <property type="entry name" value="GST_C_2"/>
    <property type="match status" value="1"/>
</dbReference>
<sequence>MSEPNTQRMSNSSQLVAEIASYSDDGSSSIEPPVLEEEDDNEVIENANGDNGDGNDHAAAENRELVPPTEPAQEQRVPSASRVAARLKQAKNGYIKNAHRTNDLLPLQREYGTMKRSLRSLLDAATAYCEATKELGAAQTQFISEFEGLADKSPLQSFVMREHGSLIEVQEQASRYQGYNIAEYQHQILAYIDDWLTAVSKQLDEKLETIPKLRAARYECENKMEKLSNKQRFHPDASFDQELADATQQEMYKAIEEHDEACSKLCYMLEQIVRKGWKDLYPLVNKMMKWELNQLGRENKSYGQFLPETLNKLSLTTIASLEDDLMKKNELEMATNAPGSFYGNVAVVEDYLDYLPQDLPHLFLSDACPYSQMAWIAFLEKERNPYTPTIFQMHYVCNFLKYKDPGYKVLSKLGIVDSTPVLLHKGNVFQESTSLLEYIDACFPESSSAVEPSKGDFGSRVQHEHMNVGHKRLVPSDPIDTFNMNLFLDRYADLPKLYRNVLEHRYQSTTAASSAVGQELLERLEMINADLRKFKGPFLCGYPFSLADIFLIPFVERIQVVLKHYREFEIPTTLTNLHSWYKVVSARSSVRISMADRTKASLHTCAMTSVGRTDYLIEYNEAAAQGDLALAHRLFAEKGSVGGNPYRSQETNVTLGLGEIPMEDDGEETDDREFLA</sequence>
<reference evidence="3" key="1">
    <citation type="submission" date="2023-08" db="EMBL/GenBank/DDBJ databases">
        <authorList>
            <person name="Audoor S."/>
            <person name="Bilcke G."/>
        </authorList>
    </citation>
    <scope>NUCLEOTIDE SEQUENCE</scope>
</reference>
<dbReference type="SUPFAM" id="SSF103657">
    <property type="entry name" value="BAR/IMD domain-like"/>
    <property type="match status" value="1"/>
</dbReference>
<dbReference type="InterPro" id="IPR027267">
    <property type="entry name" value="AH/BAR_dom_sf"/>
</dbReference>
<dbReference type="PROSITE" id="PS50405">
    <property type="entry name" value="GST_CTER"/>
    <property type="match status" value="1"/>
</dbReference>
<feature type="compositionally biased region" description="Acidic residues" evidence="1">
    <location>
        <begin position="34"/>
        <end position="43"/>
    </location>
</feature>
<dbReference type="PANTHER" id="PTHR43968:SF6">
    <property type="entry name" value="GLUTATHIONE S-TRANSFERASE OMEGA"/>
    <property type="match status" value="1"/>
</dbReference>
<dbReference type="Gene3D" id="1.20.1270.60">
    <property type="entry name" value="Arfaptin homology (AH) domain/BAR domain"/>
    <property type="match status" value="1"/>
</dbReference>
<proteinExistence type="predicted"/>
<dbReference type="InterPro" id="IPR010987">
    <property type="entry name" value="Glutathione-S-Trfase_C-like"/>
</dbReference>
<dbReference type="EMBL" id="CAKOGP040002325">
    <property type="protein sequence ID" value="CAJ1967418.1"/>
    <property type="molecule type" value="Genomic_DNA"/>
</dbReference>
<organism evidence="3 4">
    <name type="scientific">Cylindrotheca closterium</name>
    <dbReference type="NCBI Taxonomy" id="2856"/>
    <lineage>
        <taxon>Eukaryota</taxon>
        <taxon>Sar</taxon>
        <taxon>Stramenopiles</taxon>
        <taxon>Ochrophyta</taxon>
        <taxon>Bacillariophyta</taxon>
        <taxon>Bacillariophyceae</taxon>
        <taxon>Bacillariophycidae</taxon>
        <taxon>Bacillariales</taxon>
        <taxon>Bacillariaceae</taxon>
        <taxon>Cylindrotheca</taxon>
    </lineage>
</organism>
<dbReference type="Pfam" id="PF13417">
    <property type="entry name" value="GST_N_3"/>
    <property type="match status" value="1"/>
</dbReference>
<protein>
    <recommendedName>
        <fullName evidence="2">GST C-terminal domain-containing protein</fullName>
    </recommendedName>
</protein>
<feature type="region of interest" description="Disordered" evidence="1">
    <location>
        <begin position="1"/>
        <end position="60"/>
    </location>
</feature>
<evidence type="ECO:0000313" key="3">
    <source>
        <dbReference type="EMBL" id="CAJ1967418.1"/>
    </source>
</evidence>
<gene>
    <name evidence="3" type="ORF">CYCCA115_LOCUS22765</name>
</gene>
<evidence type="ECO:0000256" key="1">
    <source>
        <dbReference type="SAM" id="MobiDB-lite"/>
    </source>
</evidence>
<comment type="caution">
    <text evidence="3">The sequence shown here is derived from an EMBL/GenBank/DDBJ whole genome shotgun (WGS) entry which is preliminary data.</text>
</comment>
<dbReference type="CDD" id="cd00570">
    <property type="entry name" value="GST_N_family"/>
    <property type="match status" value="1"/>
</dbReference>
<dbReference type="InterPro" id="IPR050983">
    <property type="entry name" value="GST_Omega/HSP26"/>
</dbReference>
<dbReference type="GO" id="GO:0005737">
    <property type="term" value="C:cytoplasm"/>
    <property type="evidence" value="ECO:0007669"/>
    <property type="project" value="TreeGrafter"/>
</dbReference>
<dbReference type="PANTHER" id="PTHR43968">
    <property type="match status" value="1"/>
</dbReference>
<accession>A0AAD2GAP5</accession>
<dbReference type="InterPro" id="IPR036249">
    <property type="entry name" value="Thioredoxin-like_sf"/>
</dbReference>
<feature type="compositionally biased region" description="Polar residues" evidence="1">
    <location>
        <begin position="1"/>
        <end position="15"/>
    </location>
</feature>